<dbReference type="EMBL" id="CM055097">
    <property type="protein sequence ID" value="KAJ7552830.1"/>
    <property type="molecule type" value="Genomic_DNA"/>
</dbReference>
<keyword evidence="2" id="KW-1185">Reference proteome</keyword>
<proteinExistence type="predicted"/>
<evidence type="ECO:0000313" key="2">
    <source>
        <dbReference type="Proteomes" id="UP001162992"/>
    </source>
</evidence>
<accession>A0ACC2DFD9</accession>
<dbReference type="Proteomes" id="UP001162992">
    <property type="component" value="Chromosome 6"/>
</dbReference>
<evidence type="ECO:0000313" key="1">
    <source>
        <dbReference type="EMBL" id="KAJ7552830.1"/>
    </source>
</evidence>
<organism evidence="1 2">
    <name type="scientific">Diphasiastrum complanatum</name>
    <name type="common">Issler's clubmoss</name>
    <name type="synonym">Lycopodium complanatum</name>
    <dbReference type="NCBI Taxonomy" id="34168"/>
    <lineage>
        <taxon>Eukaryota</taxon>
        <taxon>Viridiplantae</taxon>
        <taxon>Streptophyta</taxon>
        <taxon>Embryophyta</taxon>
        <taxon>Tracheophyta</taxon>
        <taxon>Lycopodiopsida</taxon>
        <taxon>Lycopodiales</taxon>
        <taxon>Lycopodiaceae</taxon>
        <taxon>Lycopodioideae</taxon>
        <taxon>Diphasiastrum</taxon>
    </lineage>
</organism>
<name>A0ACC2DFD9_DIPCM</name>
<reference evidence="2" key="1">
    <citation type="journal article" date="2024" name="Proc. Natl. Acad. Sci. U.S.A.">
        <title>Extraordinary preservation of gene collinearity over three hundred million years revealed in homosporous lycophytes.</title>
        <authorList>
            <person name="Li C."/>
            <person name="Wickell D."/>
            <person name="Kuo L.Y."/>
            <person name="Chen X."/>
            <person name="Nie B."/>
            <person name="Liao X."/>
            <person name="Peng D."/>
            <person name="Ji J."/>
            <person name="Jenkins J."/>
            <person name="Williams M."/>
            <person name="Shu S."/>
            <person name="Plott C."/>
            <person name="Barry K."/>
            <person name="Rajasekar S."/>
            <person name="Grimwood J."/>
            <person name="Han X."/>
            <person name="Sun S."/>
            <person name="Hou Z."/>
            <person name="He W."/>
            <person name="Dai G."/>
            <person name="Sun C."/>
            <person name="Schmutz J."/>
            <person name="Leebens-Mack J.H."/>
            <person name="Li F.W."/>
            <person name="Wang L."/>
        </authorList>
    </citation>
    <scope>NUCLEOTIDE SEQUENCE [LARGE SCALE GENOMIC DNA]</scope>
    <source>
        <strain evidence="2">cv. PW_Plant_1</strain>
    </source>
</reference>
<protein>
    <submittedName>
        <fullName evidence="1">Uncharacterized protein</fullName>
    </submittedName>
</protein>
<gene>
    <name evidence="1" type="ORF">O6H91_06G071900</name>
</gene>
<sequence>MISNCRFSFKFTFSCWLLNIYYAKLKCSKQRVRGISCQLGIENAKLSLPHSRYTEANLAHSCYKQESVVSTCDFNTVLHNTLIQDHELQTLQHWSGRSLKAG</sequence>
<comment type="caution">
    <text evidence="1">The sequence shown here is derived from an EMBL/GenBank/DDBJ whole genome shotgun (WGS) entry which is preliminary data.</text>
</comment>